<evidence type="ECO:0008006" key="4">
    <source>
        <dbReference type="Google" id="ProtNLM"/>
    </source>
</evidence>
<protein>
    <recommendedName>
        <fullName evidence="4">Ankyrin repeat protein</fullName>
    </recommendedName>
</protein>
<dbReference type="Pfam" id="PF13857">
    <property type="entry name" value="Ank_5"/>
    <property type="match status" value="1"/>
</dbReference>
<dbReference type="Proteomes" id="UP000692954">
    <property type="component" value="Unassembled WGS sequence"/>
</dbReference>
<dbReference type="InterPro" id="IPR002110">
    <property type="entry name" value="Ankyrin_rpt"/>
</dbReference>
<proteinExistence type="predicted"/>
<dbReference type="EMBL" id="CAJJDN010000197">
    <property type="protein sequence ID" value="CAD8128787.1"/>
    <property type="molecule type" value="Genomic_DNA"/>
</dbReference>
<dbReference type="OrthoDB" id="414816at2759"/>
<comment type="caution">
    <text evidence="2">The sequence shown here is derived from an EMBL/GenBank/DDBJ whole genome shotgun (WGS) entry which is preliminary data.</text>
</comment>
<accession>A0A8S1RMZ9</accession>
<sequence length="246" mass="28504">MDITSLKCSNMLKSRHTIKTIPKQMNLMNLSLPPVKKSRSESPSNISETTTQKNVYQNQLGIVRNGLRRPSQKFLQIQGGSKYPYKKQITKVNNNLAVVIEKEQQIVLKQNQQTQQINKQNNENQLSMDPQSLQFRNMIIQQTKNEDKTLIERIFMMKHRLLDLKEILKLEASLDINYQNDEGNTILMSASKCRATQIVDYLLRNGADVNIQNYFGQTAMDLALLNYQFVSADIIFKYLKPENRSF</sequence>
<organism evidence="2 3">
    <name type="scientific">Paramecium sonneborni</name>
    <dbReference type="NCBI Taxonomy" id="65129"/>
    <lineage>
        <taxon>Eukaryota</taxon>
        <taxon>Sar</taxon>
        <taxon>Alveolata</taxon>
        <taxon>Ciliophora</taxon>
        <taxon>Intramacronucleata</taxon>
        <taxon>Oligohymenophorea</taxon>
        <taxon>Peniculida</taxon>
        <taxon>Parameciidae</taxon>
        <taxon>Paramecium</taxon>
    </lineage>
</organism>
<dbReference type="GO" id="GO:0005634">
    <property type="term" value="C:nucleus"/>
    <property type="evidence" value="ECO:0007669"/>
    <property type="project" value="TreeGrafter"/>
</dbReference>
<gene>
    <name evidence="2" type="ORF">PSON_ATCC_30995.1.T1970007</name>
</gene>
<dbReference type="AlphaFoldDB" id="A0A8S1RMZ9"/>
<dbReference type="PANTHER" id="PTHR24183:SF1">
    <property type="entry name" value="FIBRONECTIN TYPE 3 AND ANKYRIN REPEAT DOMAINS PROTEIN 1"/>
    <property type="match status" value="1"/>
</dbReference>
<dbReference type="PANTHER" id="PTHR24183">
    <property type="entry name" value="FIBRONECTIN TYPE 3 AND ANKYRIN REPEAT DOMAINS PROTEIN 1"/>
    <property type="match status" value="1"/>
</dbReference>
<evidence type="ECO:0000313" key="3">
    <source>
        <dbReference type="Proteomes" id="UP000692954"/>
    </source>
</evidence>
<dbReference type="PROSITE" id="PS50088">
    <property type="entry name" value="ANK_REPEAT"/>
    <property type="match status" value="1"/>
</dbReference>
<keyword evidence="3" id="KW-1185">Reference proteome</keyword>
<evidence type="ECO:0000256" key="1">
    <source>
        <dbReference type="PROSITE-ProRule" id="PRU00023"/>
    </source>
</evidence>
<keyword evidence="1" id="KW-0040">ANK repeat</keyword>
<feature type="repeat" description="ANK" evidence="1">
    <location>
        <begin position="182"/>
        <end position="214"/>
    </location>
</feature>
<dbReference type="SMART" id="SM00248">
    <property type="entry name" value="ANK"/>
    <property type="match status" value="1"/>
</dbReference>
<reference evidence="2" key="1">
    <citation type="submission" date="2021-01" db="EMBL/GenBank/DDBJ databases">
        <authorList>
            <consortium name="Genoscope - CEA"/>
            <person name="William W."/>
        </authorList>
    </citation>
    <scope>NUCLEOTIDE SEQUENCE</scope>
</reference>
<name>A0A8S1RMZ9_9CILI</name>
<dbReference type="PROSITE" id="PS50297">
    <property type="entry name" value="ANK_REP_REGION"/>
    <property type="match status" value="1"/>
</dbReference>
<evidence type="ECO:0000313" key="2">
    <source>
        <dbReference type="EMBL" id="CAD8128787.1"/>
    </source>
</evidence>